<comment type="caution">
    <text evidence="1">The sequence shown here is derived from an EMBL/GenBank/DDBJ whole genome shotgun (WGS) entry which is preliminary data.</text>
</comment>
<reference evidence="1 2" key="1">
    <citation type="submission" date="2024-02" db="EMBL/GenBank/DDBJ databases">
        <title>Rubritalea halochordaticola NBRC 107102.</title>
        <authorList>
            <person name="Ichikawa N."/>
            <person name="Katano-Makiyama Y."/>
            <person name="Hidaka K."/>
        </authorList>
    </citation>
    <scope>NUCLEOTIDE SEQUENCE [LARGE SCALE GENOMIC DNA]</scope>
    <source>
        <strain evidence="1 2">NBRC 107102</strain>
    </source>
</reference>
<evidence type="ECO:0000313" key="2">
    <source>
        <dbReference type="Proteomes" id="UP001424741"/>
    </source>
</evidence>
<dbReference type="Proteomes" id="UP001424741">
    <property type="component" value="Unassembled WGS sequence"/>
</dbReference>
<sequence>MGVKVKKGLLKRCLLGLLVVYLGWCLMPVGDAVRVEDQAGLSEVQKRELWRESFFTPWRKGCFVIFVRGTPEQVTADAGFYGGPLYAGGISFTARWVDGKLIARCENAMWIS</sequence>
<name>A0ABP9V3M9_9BACT</name>
<accession>A0ABP9V3M9</accession>
<gene>
    <name evidence="1" type="ORF">Rhal01_02113</name>
</gene>
<keyword evidence="2" id="KW-1185">Reference proteome</keyword>
<proteinExistence type="predicted"/>
<organism evidence="1 2">
    <name type="scientific">Rubritalea halochordaticola</name>
    <dbReference type="NCBI Taxonomy" id="714537"/>
    <lineage>
        <taxon>Bacteria</taxon>
        <taxon>Pseudomonadati</taxon>
        <taxon>Verrucomicrobiota</taxon>
        <taxon>Verrucomicrobiia</taxon>
        <taxon>Verrucomicrobiales</taxon>
        <taxon>Rubritaleaceae</taxon>
        <taxon>Rubritalea</taxon>
    </lineage>
</organism>
<dbReference type="RefSeq" id="WP_346188668.1">
    <property type="nucleotide sequence ID" value="NZ_BAABRL010000006.1"/>
</dbReference>
<dbReference type="EMBL" id="BAABRL010000006">
    <property type="protein sequence ID" value="GAA5495932.1"/>
    <property type="molecule type" value="Genomic_DNA"/>
</dbReference>
<protein>
    <submittedName>
        <fullName evidence="1">Uncharacterized protein</fullName>
    </submittedName>
</protein>
<evidence type="ECO:0000313" key="1">
    <source>
        <dbReference type="EMBL" id="GAA5495932.1"/>
    </source>
</evidence>